<dbReference type="GO" id="GO:0016020">
    <property type="term" value="C:membrane"/>
    <property type="evidence" value="ECO:0007669"/>
    <property type="project" value="UniProtKB-SubCell"/>
</dbReference>
<evidence type="ECO:0000256" key="3">
    <source>
        <dbReference type="ARBA" id="ARBA00022692"/>
    </source>
</evidence>
<keyword evidence="3 6" id="KW-0812">Transmembrane</keyword>
<feature type="transmembrane region" description="Helical" evidence="6">
    <location>
        <begin position="163"/>
        <end position="191"/>
    </location>
</feature>
<dbReference type="EMBL" id="FOLQ01000028">
    <property type="protein sequence ID" value="SFF10110.1"/>
    <property type="molecule type" value="Genomic_DNA"/>
</dbReference>
<dbReference type="Proteomes" id="UP000198598">
    <property type="component" value="Unassembled WGS sequence"/>
</dbReference>
<evidence type="ECO:0000256" key="6">
    <source>
        <dbReference type="SAM" id="Phobius"/>
    </source>
</evidence>
<dbReference type="OrthoDB" id="9770047at2"/>
<keyword evidence="8" id="KW-1185">Reference proteome</keyword>
<reference evidence="7 8" key="1">
    <citation type="submission" date="2016-10" db="EMBL/GenBank/DDBJ databases">
        <authorList>
            <person name="de Groot N.N."/>
        </authorList>
    </citation>
    <scope>NUCLEOTIDE SEQUENCE [LARGE SCALE GENOMIC DNA]</scope>
    <source>
        <strain evidence="7 8">DSM 26130</strain>
    </source>
</reference>
<keyword evidence="4 6" id="KW-1133">Transmembrane helix</keyword>
<evidence type="ECO:0000256" key="1">
    <source>
        <dbReference type="ARBA" id="ARBA00004141"/>
    </source>
</evidence>
<proteinExistence type="inferred from homology"/>
<dbReference type="PROSITE" id="PS00457">
    <property type="entry name" value="NA_SOLUT_SYMP_2"/>
    <property type="match status" value="1"/>
</dbReference>
<dbReference type="AlphaFoldDB" id="A0A1I2FZI0"/>
<protein>
    <submittedName>
        <fullName evidence="7">TIGR00297 family protein</fullName>
    </submittedName>
</protein>
<organism evidence="7 8">
    <name type="scientific">Spirosoma endophyticum</name>
    <dbReference type="NCBI Taxonomy" id="662367"/>
    <lineage>
        <taxon>Bacteria</taxon>
        <taxon>Pseudomonadati</taxon>
        <taxon>Bacteroidota</taxon>
        <taxon>Cytophagia</taxon>
        <taxon>Cytophagales</taxon>
        <taxon>Cytophagaceae</taxon>
        <taxon>Spirosoma</taxon>
    </lineage>
</organism>
<sequence length="245" mass="25762">MHLPYWIVICTLLVGMVLSVKAGKLNVTGALTGGVLGFVIFLGAGLSGLVMLGTFFVVGSLATSWRLTDKIAAGLAESNKGRRTASQVMANAGVAGIVSLLAWLYPAHADLFQVMLAASFASATADTCASELGNVYGRYFYNVLTWRSDTKGLDGVISLEGTVLGFLGSCLIGGIYAIGFGWGLPVVWVLLAGKIGNLVDSVLGASLERGGYMKNDAVNFLNTLIAALVALLLYRIYYQDQAALH</sequence>
<dbReference type="InterPro" id="IPR002794">
    <property type="entry name" value="DUF92_TMEM19"/>
</dbReference>
<keyword evidence="5 6" id="KW-0472">Membrane</keyword>
<name>A0A1I2FZI0_9BACT</name>
<dbReference type="InterPro" id="IPR018212">
    <property type="entry name" value="Na/solute_symporter_CS"/>
</dbReference>
<feature type="transmembrane region" description="Helical" evidence="6">
    <location>
        <begin position="38"/>
        <end position="67"/>
    </location>
</feature>
<gene>
    <name evidence="7" type="ORF">SAMN05216167_12851</name>
</gene>
<feature type="transmembrane region" description="Helical" evidence="6">
    <location>
        <begin position="217"/>
        <end position="237"/>
    </location>
</feature>
<evidence type="ECO:0000313" key="8">
    <source>
        <dbReference type="Proteomes" id="UP000198598"/>
    </source>
</evidence>
<comment type="similarity">
    <text evidence="2">Belongs to the TMEM19 family.</text>
</comment>
<evidence type="ECO:0000256" key="2">
    <source>
        <dbReference type="ARBA" id="ARBA00009012"/>
    </source>
</evidence>
<dbReference type="PANTHER" id="PTHR13353">
    <property type="entry name" value="TRANSMEMBRANE PROTEIN 19"/>
    <property type="match status" value="1"/>
</dbReference>
<dbReference type="RefSeq" id="WP_093834052.1">
    <property type="nucleotide sequence ID" value="NZ_FOLQ01000028.1"/>
</dbReference>
<dbReference type="PANTHER" id="PTHR13353:SF5">
    <property type="entry name" value="TRANSMEMBRANE PROTEIN 19"/>
    <property type="match status" value="1"/>
</dbReference>
<comment type="subcellular location">
    <subcellularLocation>
        <location evidence="1">Membrane</location>
        <topology evidence="1">Multi-pass membrane protein</topology>
    </subcellularLocation>
</comment>
<evidence type="ECO:0000256" key="5">
    <source>
        <dbReference type="ARBA" id="ARBA00023136"/>
    </source>
</evidence>
<dbReference type="Pfam" id="PF01940">
    <property type="entry name" value="DUF92"/>
    <property type="match status" value="1"/>
</dbReference>
<accession>A0A1I2FZI0</accession>
<feature type="transmembrane region" description="Helical" evidence="6">
    <location>
        <begin position="88"/>
        <end position="105"/>
    </location>
</feature>
<evidence type="ECO:0000313" key="7">
    <source>
        <dbReference type="EMBL" id="SFF10110.1"/>
    </source>
</evidence>
<evidence type="ECO:0000256" key="4">
    <source>
        <dbReference type="ARBA" id="ARBA00022989"/>
    </source>
</evidence>